<sequence>MYVYVRKDGCAGESTVNNRMLQMRGEERRGEESRETRHSQAVRLQLSGQGHVDEPSTHEGCLAALAYCSRNEAKYVTTSERTSRHRRGQRSETPKEFVHLPMQHRSQSTVEESVALPARGSFLLLLANSSSDGEEQFPGESP</sequence>
<dbReference type="EMBL" id="KV875440">
    <property type="protein sequence ID" value="RZR70434.1"/>
    <property type="molecule type" value="Genomic_DNA"/>
</dbReference>
<protein>
    <submittedName>
        <fullName evidence="2">Uncharacterized protein</fullName>
    </submittedName>
</protein>
<name>A0A445M8A8_ENSVE</name>
<reference evidence="2" key="1">
    <citation type="journal article" date="2018" name="Data Brief">
        <title>Genome sequence data from 17 accessions of Ensete ventricosum, a staple food crop for millions in Ethiopia.</title>
        <authorList>
            <person name="Yemataw Z."/>
            <person name="Muzemil S."/>
            <person name="Ambachew D."/>
            <person name="Tripathi L."/>
            <person name="Tesfaye K."/>
            <person name="Chala A."/>
            <person name="Farbos A."/>
            <person name="O'Neill P."/>
            <person name="Moore K."/>
            <person name="Grant M."/>
            <person name="Studholme D.J."/>
        </authorList>
    </citation>
    <scope>NUCLEOTIDE SEQUENCE [LARGE SCALE GENOMIC DNA]</scope>
    <source>
        <tissue evidence="2">Leaf</tissue>
    </source>
</reference>
<dbReference type="Proteomes" id="UP000290560">
    <property type="component" value="Unassembled WGS sequence"/>
</dbReference>
<evidence type="ECO:0000256" key="1">
    <source>
        <dbReference type="SAM" id="MobiDB-lite"/>
    </source>
</evidence>
<organism evidence="2">
    <name type="scientific">Ensete ventricosum</name>
    <name type="common">Abyssinian banana</name>
    <name type="synonym">Musa ensete</name>
    <dbReference type="NCBI Taxonomy" id="4639"/>
    <lineage>
        <taxon>Eukaryota</taxon>
        <taxon>Viridiplantae</taxon>
        <taxon>Streptophyta</taxon>
        <taxon>Embryophyta</taxon>
        <taxon>Tracheophyta</taxon>
        <taxon>Spermatophyta</taxon>
        <taxon>Magnoliopsida</taxon>
        <taxon>Liliopsida</taxon>
        <taxon>Zingiberales</taxon>
        <taxon>Musaceae</taxon>
        <taxon>Ensete</taxon>
    </lineage>
</organism>
<feature type="region of interest" description="Disordered" evidence="1">
    <location>
        <begin position="75"/>
        <end position="96"/>
    </location>
</feature>
<gene>
    <name evidence="2" type="ORF">BHM03_00000040</name>
</gene>
<proteinExistence type="predicted"/>
<accession>A0A445M8A8</accession>
<evidence type="ECO:0000313" key="2">
    <source>
        <dbReference type="EMBL" id="RZR70434.1"/>
    </source>
</evidence>
<dbReference type="AlphaFoldDB" id="A0A445M8A8"/>